<protein>
    <submittedName>
        <fullName evidence="1">Uncharacterized protein</fullName>
    </submittedName>
</protein>
<evidence type="ECO:0000313" key="2">
    <source>
        <dbReference type="Proteomes" id="UP000299102"/>
    </source>
</evidence>
<gene>
    <name evidence="1" type="ORF">EVAR_13436_1</name>
</gene>
<dbReference type="AlphaFoldDB" id="A0A4C1V7J5"/>
<comment type="caution">
    <text evidence="1">The sequence shown here is derived from an EMBL/GenBank/DDBJ whole genome shotgun (WGS) entry which is preliminary data.</text>
</comment>
<dbReference type="EMBL" id="BGZK01000286">
    <property type="protein sequence ID" value="GBP34297.1"/>
    <property type="molecule type" value="Genomic_DNA"/>
</dbReference>
<proteinExistence type="predicted"/>
<accession>A0A4C1V7J5</accession>
<keyword evidence="2" id="KW-1185">Reference proteome</keyword>
<reference evidence="1 2" key="1">
    <citation type="journal article" date="2019" name="Commun. Biol.">
        <title>The bagworm genome reveals a unique fibroin gene that provides high tensile strength.</title>
        <authorList>
            <person name="Kono N."/>
            <person name="Nakamura H."/>
            <person name="Ohtoshi R."/>
            <person name="Tomita M."/>
            <person name="Numata K."/>
            <person name="Arakawa K."/>
        </authorList>
    </citation>
    <scope>NUCLEOTIDE SEQUENCE [LARGE SCALE GENOMIC DNA]</scope>
</reference>
<sequence>MTLLNSRLSNIASIHSSLSLVNKSAMSELREIRAGSVHIGGTRSNIREKRTNNRYCSSVRGPVRASHEIFATVNNSNIKKRVRVRGNPRVLTLRCRDDGSPNMSAFVNGP</sequence>
<organism evidence="1 2">
    <name type="scientific">Eumeta variegata</name>
    <name type="common">Bagworm moth</name>
    <name type="synonym">Eumeta japonica</name>
    <dbReference type="NCBI Taxonomy" id="151549"/>
    <lineage>
        <taxon>Eukaryota</taxon>
        <taxon>Metazoa</taxon>
        <taxon>Ecdysozoa</taxon>
        <taxon>Arthropoda</taxon>
        <taxon>Hexapoda</taxon>
        <taxon>Insecta</taxon>
        <taxon>Pterygota</taxon>
        <taxon>Neoptera</taxon>
        <taxon>Endopterygota</taxon>
        <taxon>Lepidoptera</taxon>
        <taxon>Glossata</taxon>
        <taxon>Ditrysia</taxon>
        <taxon>Tineoidea</taxon>
        <taxon>Psychidae</taxon>
        <taxon>Oiketicinae</taxon>
        <taxon>Eumeta</taxon>
    </lineage>
</organism>
<name>A0A4C1V7J5_EUMVA</name>
<dbReference type="Proteomes" id="UP000299102">
    <property type="component" value="Unassembled WGS sequence"/>
</dbReference>
<evidence type="ECO:0000313" key="1">
    <source>
        <dbReference type="EMBL" id="GBP34297.1"/>
    </source>
</evidence>